<dbReference type="Proteomes" id="UP000188604">
    <property type="component" value="Chromosome"/>
</dbReference>
<dbReference type="EMBL" id="CP014691">
    <property type="protein sequence ID" value="AQS89176.1"/>
    <property type="molecule type" value="Genomic_DNA"/>
</dbReference>
<dbReference type="KEGG" id="nch:A0U93_01150"/>
<gene>
    <name evidence="1" type="ORF">A0U93_01150</name>
</gene>
<name>A0A1U9KTK2_9PROT</name>
<protein>
    <submittedName>
        <fullName evidence="1">Uncharacterized protein</fullName>
    </submittedName>
</protein>
<dbReference type="RefSeq" id="WP_077808228.1">
    <property type="nucleotide sequence ID" value="NZ_BJXS01000010.1"/>
</dbReference>
<organism evidence="1 2">
    <name type="scientific">Neoasaia chiangmaiensis</name>
    <dbReference type="NCBI Taxonomy" id="320497"/>
    <lineage>
        <taxon>Bacteria</taxon>
        <taxon>Pseudomonadati</taxon>
        <taxon>Pseudomonadota</taxon>
        <taxon>Alphaproteobacteria</taxon>
        <taxon>Acetobacterales</taxon>
        <taxon>Acetobacteraceae</taxon>
        <taxon>Neoasaia</taxon>
    </lineage>
</organism>
<dbReference type="PROSITE" id="PS51257">
    <property type="entry name" value="PROKAR_LIPOPROTEIN"/>
    <property type="match status" value="1"/>
</dbReference>
<accession>A0A1U9KTK2</accession>
<evidence type="ECO:0000313" key="1">
    <source>
        <dbReference type="EMBL" id="AQS89176.1"/>
    </source>
</evidence>
<sequence>MHSGLRRFLLGQIGLFLGLASCTDPTGPVFGDWYGYQPLPVPEAQISVELVLDGPLTADHGGFRMHTQTMWTNGSPLNESDFLTGTWEIHPVTIQGQPCHRLILHGLDTGMHHATLVTDYIELPNGVLVPTAANGQPDLSPGGLTYRLAPRKRDSFGYGRA</sequence>
<dbReference type="STRING" id="320497.A0U93_01150"/>
<reference evidence="1 2" key="1">
    <citation type="submission" date="2016-03" db="EMBL/GenBank/DDBJ databases">
        <title>Acetic acid bacteria sequencing.</title>
        <authorList>
            <person name="Brandt J."/>
            <person name="Jakob F."/>
            <person name="Vogel R.F."/>
        </authorList>
    </citation>
    <scope>NUCLEOTIDE SEQUENCE [LARGE SCALE GENOMIC DNA]</scope>
    <source>
        <strain evidence="1 2">NBRC 101099</strain>
    </source>
</reference>
<evidence type="ECO:0000313" key="2">
    <source>
        <dbReference type="Proteomes" id="UP000188604"/>
    </source>
</evidence>
<keyword evidence="2" id="KW-1185">Reference proteome</keyword>
<dbReference type="AlphaFoldDB" id="A0A1U9KTK2"/>
<dbReference type="OrthoDB" id="7276699at2"/>
<proteinExistence type="predicted"/>